<feature type="region of interest" description="Disordered" evidence="1">
    <location>
        <begin position="182"/>
        <end position="206"/>
    </location>
</feature>
<evidence type="ECO:0000256" key="1">
    <source>
        <dbReference type="SAM" id="MobiDB-lite"/>
    </source>
</evidence>
<dbReference type="EMBL" id="S45954">
    <property type="protein sequence ID" value="AAB23765.2"/>
    <property type="molecule type" value="Genomic_DNA"/>
</dbReference>
<name>Q53283_SALTM</name>
<feature type="region of interest" description="Disordered" evidence="1">
    <location>
        <begin position="1"/>
        <end position="35"/>
    </location>
</feature>
<keyword evidence="2" id="KW-0614">Plasmid</keyword>
<dbReference type="Gene3D" id="3.40.630.30">
    <property type="match status" value="1"/>
</dbReference>
<dbReference type="PIR" id="T01788">
    <property type="entry name" value="T01788"/>
</dbReference>
<reference evidence="2" key="1">
    <citation type="journal article" date="1992" name="Microbiol. Immunol.">
        <title>Molecular cloning and nucleotide sequencing of a novel aminoglycoside 6'-N-acetyltransferase gene from an R-plasmid of Salmonella typhimurium S24 isolated in Taiwan.</title>
        <authorList>
            <person name="Peng C.F."/>
            <person name="Chang S.F."/>
        </authorList>
    </citation>
    <scope>NUCLEOTIDE SEQUENCE</scope>
    <source>
        <strain evidence="2">S24</strain>
        <plasmid evidence="2">pST2</plasmid>
    </source>
</reference>
<geneLocation type="plasmid" evidence="2">
    <name>pST2</name>
</geneLocation>
<protein>
    <submittedName>
        <fullName evidence="2">Aminoglycoside 6'-N-acetyltransferase</fullName>
    </submittedName>
</protein>
<dbReference type="SUPFAM" id="SSF55729">
    <property type="entry name" value="Acyl-CoA N-acyltransferases (Nat)"/>
    <property type="match status" value="1"/>
</dbReference>
<accession>Q53283</accession>
<keyword evidence="2" id="KW-0808">Transferase</keyword>
<dbReference type="GO" id="GO:0016740">
    <property type="term" value="F:transferase activity"/>
    <property type="evidence" value="ECO:0007669"/>
    <property type="project" value="UniProtKB-KW"/>
</dbReference>
<evidence type="ECO:0000313" key="2">
    <source>
        <dbReference type="EMBL" id="AAB23765.2"/>
    </source>
</evidence>
<sequence>MGKCGLAPPNNRFERTHGTSPFAAQPNVRRQSHSRGISYDQLHKAQHRDQQQRFRHTAPHDWHDLAMLYEWLNRSHIVEWWGGGEVRPTLADVQEQYLPSVLAQESVTPYIAIAEWKPIGMPSRTLLLEAGRMVGRRNRSRSTRNRPVTGECITTGQKAWEPSWFELWLSCCSMIPRSPRSKRTRRRATCERSDASRKRGLRGKVP</sequence>
<organism evidence="2">
    <name type="scientific">Salmonella typhimurium</name>
    <dbReference type="NCBI Taxonomy" id="90371"/>
    <lineage>
        <taxon>Bacteria</taxon>
        <taxon>Pseudomonadati</taxon>
        <taxon>Pseudomonadota</taxon>
        <taxon>Gammaproteobacteria</taxon>
        <taxon>Enterobacterales</taxon>
        <taxon>Enterobacteriaceae</taxon>
        <taxon>Salmonella</taxon>
    </lineage>
</organism>
<dbReference type="InterPro" id="IPR016181">
    <property type="entry name" value="Acyl_CoA_acyltransferase"/>
</dbReference>
<dbReference type="AlphaFoldDB" id="Q53283"/>
<proteinExistence type="predicted"/>
<feature type="compositionally biased region" description="Basic and acidic residues" evidence="1">
    <location>
        <begin position="188"/>
        <end position="197"/>
    </location>
</feature>